<reference evidence="3 4" key="1">
    <citation type="submission" date="2016-08" db="EMBL/GenBank/DDBJ databases">
        <title>A Parts List for Fungal Cellulosomes Revealed by Comparative Genomics.</title>
        <authorList>
            <consortium name="DOE Joint Genome Institute"/>
            <person name="Haitjema C.H."/>
            <person name="Gilmore S.P."/>
            <person name="Henske J.K."/>
            <person name="Solomon K.V."/>
            <person name="De Groot R."/>
            <person name="Kuo A."/>
            <person name="Mondo S.J."/>
            <person name="Salamov A.A."/>
            <person name="Labutti K."/>
            <person name="Zhao Z."/>
            <person name="Chiniquy J."/>
            <person name="Barry K."/>
            <person name="Brewer H.M."/>
            <person name="Purvine S.O."/>
            <person name="Wright A.T."/>
            <person name="Boxma B."/>
            <person name="Van Alen T."/>
            <person name="Hackstein J.H."/>
            <person name="Baker S.E."/>
            <person name="Grigoriev I.V."/>
            <person name="O'Malley M.A."/>
        </authorList>
    </citation>
    <scope>NUCLEOTIDE SEQUENCE [LARGE SCALE GENOMIC DNA]</scope>
    <source>
        <strain evidence="3 4">G1</strain>
    </source>
</reference>
<keyword evidence="2" id="KW-1133">Transmembrane helix</keyword>
<name>A0A1Y2AN57_9FUNG</name>
<keyword evidence="2" id="KW-0472">Membrane</keyword>
<organism evidence="3 4">
    <name type="scientific">Neocallimastix californiae</name>
    <dbReference type="NCBI Taxonomy" id="1754190"/>
    <lineage>
        <taxon>Eukaryota</taxon>
        <taxon>Fungi</taxon>
        <taxon>Fungi incertae sedis</taxon>
        <taxon>Chytridiomycota</taxon>
        <taxon>Chytridiomycota incertae sedis</taxon>
        <taxon>Neocallimastigomycetes</taxon>
        <taxon>Neocallimastigales</taxon>
        <taxon>Neocallimastigaceae</taxon>
        <taxon>Neocallimastix</taxon>
    </lineage>
</organism>
<feature type="region of interest" description="Disordered" evidence="1">
    <location>
        <begin position="286"/>
        <end position="314"/>
    </location>
</feature>
<dbReference type="AlphaFoldDB" id="A0A1Y2AN57"/>
<sequence>MANSNINEKFVDTDGKLIFYPNDPLYVKYLIGNVGSKNIDECKNICNNNKECIFVQFNKQMRECNYYRLLPSSNLFQWKYGNNIVFSYSLPINTTNVNPIKSLCSPIECNEQCKLDENCLYTISTFDGGNGRDPDKKDICSRFDAIIDENYVISYYKEVAEKLNIPLFSQINNTFSQENQNINDVEATDPYYKDENPYNISSTLLYGLTIIVLVLVAIILFICKRRSDNEKMLLYTISNMTGNSQSRSRSKSSPSECLSYNNTNLSGSIFQNNFNGSSITINPDNFDNSKYGKSSNNRSSSNLKKSYRKSASSRAPSVHSISTLCTTTSNNNTINLLSNNSSINGQVDSSINDKSVHIPPLTTKKNSTYNYSIKTLSTKDPSLTGLSQNIKTLFANSYSGDNSSIHENFGYSTSNNHSSYSGKSTKDFPYEKLINKDSGGISNSNVKNKYNQHKKQSSSISINIPKVASSSSISISPKNTKNITSPQQPKIVKLKKPVHTKQISISRSVYSEPIVPFNKTTNSEISIKNDDLENIGNLYIDSQEPITINTKINNNNNSSIFKYN</sequence>
<keyword evidence="2" id="KW-0812">Transmembrane</keyword>
<dbReference type="EMBL" id="MCOG01000234">
    <property type="protein sequence ID" value="ORY23385.1"/>
    <property type="molecule type" value="Genomic_DNA"/>
</dbReference>
<gene>
    <name evidence="3" type="ORF">LY90DRAFT_675544</name>
</gene>
<accession>A0A1Y2AN57</accession>
<dbReference type="Proteomes" id="UP000193920">
    <property type="component" value="Unassembled WGS sequence"/>
</dbReference>
<protein>
    <submittedName>
        <fullName evidence="3">Uncharacterized protein</fullName>
    </submittedName>
</protein>
<evidence type="ECO:0000256" key="2">
    <source>
        <dbReference type="SAM" id="Phobius"/>
    </source>
</evidence>
<feature type="transmembrane region" description="Helical" evidence="2">
    <location>
        <begin position="204"/>
        <end position="223"/>
    </location>
</feature>
<comment type="caution">
    <text evidence="3">The sequence shown here is derived from an EMBL/GenBank/DDBJ whole genome shotgun (WGS) entry which is preliminary data.</text>
</comment>
<proteinExistence type="predicted"/>
<evidence type="ECO:0000256" key="1">
    <source>
        <dbReference type="SAM" id="MobiDB-lite"/>
    </source>
</evidence>
<dbReference type="OrthoDB" id="10543285at2759"/>
<evidence type="ECO:0000313" key="3">
    <source>
        <dbReference type="EMBL" id="ORY23385.1"/>
    </source>
</evidence>
<feature type="compositionally biased region" description="Low complexity" evidence="1">
    <location>
        <begin position="288"/>
        <end position="314"/>
    </location>
</feature>
<evidence type="ECO:0000313" key="4">
    <source>
        <dbReference type="Proteomes" id="UP000193920"/>
    </source>
</evidence>
<keyword evidence="4" id="KW-1185">Reference proteome</keyword>